<dbReference type="PANTHER" id="PTHR43204">
    <property type="entry name" value="ABC TRANSPORTER I FAMILY MEMBER 6, CHLOROPLASTIC"/>
    <property type="match status" value="1"/>
</dbReference>
<dbReference type="GO" id="GO:0016887">
    <property type="term" value="F:ATP hydrolysis activity"/>
    <property type="evidence" value="ECO:0007669"/>
    <property type="project" value="InterPro"/>
</dbReference>
<dbReference type="AlphaFoldDB" id="A0A317JQ79"/>
<feature type="domain" description="ABC transporter" evidence="4">
    <location>
        <begin position="4"/>
        <end position="249"/>
    </location>
</feature>
<gene>
    <name evidence="5" type="primary">sufC</name>
    <name evidence="5" type="ORF">C5B42_02870</name>
</gene>
<dbReference type="Proteomes" id="UP000246104">
    <property type="component" value="Unassembled WGS sequence"/>
</dbReference>
<dbReference type="Gene3D" id="3.40.50.300">
    <property type="entry name" value="P-loop containing nucleotide triphosphate hydrolases"/>
    <property type="match status" value="1"/>
</dbReference>
<dbReference type="CDD" id="cd03217">
    <property type="entry name" value="ABC_FeS_Assembly"/>
    <property type="match status" value="1"/>
</dbReference>
<dbReference type="Pfam" id="PF00005">
    <property type="entry name" value="ABC_tran"/>
    <property type="match status" value="1"/>
</dbReference>
<dbReference type="SUPFAM" id="SSF52540">
    <property type="entry name" value="P-loop containing nucleoside triphosphate hydrolases"/>
    <property type="match status" value="1"/>
</dbReference>
<accession>A0A317JQ79</accession>
<dbReference type="InterPro" id="IPR010230">
    <property type="entry name" value="FeS-cluster_ATPase_SufC"/>
</dbReference>
<evidence type="ECO:0000256" key="2">
    <source>
        <dbReference type="ARBA" id="ARBA00022741"/>
    </source>
</evidence>
<comment type="similarity">
    <text evidence="1">Belongs to the ABC transporter superfamily. Ycf16 family.</text>
</comment>
<evidence type="ECO:0000313" key="5">
    <source>
        <dbReference type="EMBL" id="PWU23473.1"/>
    </source>
</evidence>
<dbReference type="PANTHER" id="PTHR43204:SF1">
    <property type="entry name" value="ABC TRANSPORTER I FAMILY MEMBER 6, CHLOROPLASTIC"/>
    <property type="match status" value="1"/>
</dbReference>
<evidence type="ECO:0000313" key="6">
    <source>
        <dbReference type="Proteomes" id="UP000246104"/>
    </source>
</evidence>
<name>A0A317JQ79_9BACT</name>
<dbReference type="EMBL" id="PSRQ01000032">
    <property type="protein sequence ID" value="PWU23473.1"/>
    <property type="molecule type" value="Genomic_DNA"/>
</dbReference>
<protein>
    <submittedName>
        <fullName evidence="5">Fe-S cluster assembly ATPase SufC</fullName>
    </submittedName>
</protein>
<keyword evidence="2" id="KW-0547">Nucleotide-binding</keyword>
<dbReference type="NCBIfam" id="TIGR01978">
    <property type="entry name" value="sufC"/>
    <property type="match status" value="1"/>
</dbReference>
<dbReference type="InterPro" id="IPR003593">
    <property type="entry name" value="AAA+_ATPase"/>
</dbReference>
<dbReference type="SMART" id="SM00382">
    <property type="entry name" value="AAA"/>
    <property type="match status" value="1"/>
</dbReference>
<reference evidence="5 6" key="1">
    <citation type="submission" date="2018-02" db="EMBL/GenBank/DDBJ databases">
        <title>Genomic Reconstructions from Amazon Rainforest and Pasture Soil Reveal Novel Insights into the Physiology of Candidate Phyla in Tropical Sites.</title>
        <authorList>
            <person name="Kroeger M.E."/>
            <person name="Delmont T."/>
            <person name="Eren A.M."/>
            <person name="Guo J."/>
            <person name="Meyer K.M."/>
            <person name="Khan K."/>
            <person name="Rodrigues J.L.M."/>
            <person name="Bohannan B.J.M."/>
            <person name="Tringe S."/>
            <person name="Borges C.D."/>
            <person name="Tiedje J."/>
            <person name="Tsai S.M."/>
            <person name="Nusslein K."/>
        </authorList>
    </citation>
    <scope>NUCLEOTIDE SEQUENCE [LARGE SCALE GENOMIC DNA]</scope>
    <source>
        <strain evidence="5">Amazon FNV 2010 28 9</strain>
    </source>
</reference>
<proteinExistence type="inferred from homology"/>
<evidence type="ECO:0000259" key="4">
    <source>
        <dbReference type="PROSITE" id="PS50893"/>
    </source>
</evidence>
<comment type="caution">
    <text evidence="5">The sequence shown here is derived from an EMBL/GenBank/DDBJ whole genome shotgun (WGS) entry which is preliminary data.</text>
</comment>
<evidence type="ECO:0000256" key="1">
    <source>
        <dbReference type="ARBA" id="ARBA00006216"/>
    </source>
</evidence>
<organism evidence="5 6">
    <name type="scientific">Candidatus Cerribacteria bacterium 'Amazon FNV 2010 28 9'</name>
    <dbReference type="NCBI Taxonomy" id="2081795"/>
    <lineage>
        <taxon>Bacteria</taxon>
        <taxon>Candidatus Cerribacteria</taxon>
    </lineage>
</organism>
<dbReference type="PROSITE" id="PS50893">
    <property type="entry name" value="ABC_TRANSPORTER_2"/>
    <property type="match status" value="1"/>
</dbReference>
<dbReference type="GO" id="GO:0005524">
    <property type="term" value="F:ATP binding"/>
    <property type="evidence" value="ECO:0007669"/>
    <property type="project" value="UniProtKB-KW"/>
</dbReference>
<dbReference type="PROSITE" id="PS00211">
    <property type="entry name" value="ABC_TRANSPORTER_1"/>
    <property type="match status" value="1"/>
</dbReference>
<evidence type="ECO:0000256" key="3">
    <source>
        <dbReference type="ARBA" id="ARBA00022840"/>
    </source>
</evidence>
<dbReference type="InterPro" id="IPR003439">
    <property type="entry name" value="ABC_transporter-like_ATP-bd"/>
</dbReference>
<dbReference type="InterPro" id="IPR017871">
    <property type="entry name" value="ABC_transporter-like_CS"/>
</dbReference>
<sequence length="249" mass="27554">MHKLVISNLHARIEQKEILKGVNLTIQSGEIHAIMGPNGSGKSTLANTLAGHPSYEVTEGTVHLDRKNILEMSPDERAHSGLFLAFQYPSEVSGVRVHNFLKTAYEQRFGQLGKGSKFASVLEFRKHVEELALQLGVKKELLSRGLNEGFSGGEKKRLEILQMALLVPSYAILDETDSGLDIDAIKTVAEGVKQIITMHNTGIIVITHYQRILKYLEPDVVHIMREGKIVQDGGTELVQVLEEKGYSGM</sequence>
<dbReference type="InterPro" id="IPR027417">
    <property type="entry name" value="P-loop_NTPase"/>
</dbReference>
<keyword evidence="3" id="KW-0067">ATP-binding</keyword>